<evidence type="ECO:0000313" key="3">
    <source>
        <dbReference type="Proteomes" id="UP001590951"/>
    </source>
</evidence>
<organism evidence="2 3">
    <name type="scientific">Lepraria finkii</name>
    <dbReference type="NCBI Taxonomy" id="1340010"/>
    <lineage>
        <taxon>Eukaryota</taxon>
        <taxon>Fungi</taxon>
        <taxon>Dikarya</taxon>
        <taxon>Ascomycota</taxon>
        <taxon>Pezizomycotina</taxon>
        <taxon>Lecanoromycetes</taxon>
        <taxon>OSLEUM clade</taxon>
        <taxon>Lecanoromycetidae</taxon>
        <taxon>Lecanorales</taxon>
        <taxon>Lecanorineae</taxon>
        <taxon>Stereocaulaceae</taxon>
        <taxon>Lepraria</taxon>
    </lineage>
</organism>
<feature type="compositionally biased region" description="Basic and acidic residues" evidence="1">
    <location>
        <begin position="14"/>
        <end position="29"/>
    </location>
</feature>
<protein>
    <submittedName>
        <fullName evidence="2">Uncharacterized protein</fullName>
    </submittedName>
</protein>
<sequence length="91" mass="10040">MQRDCALDPPPPDRPGEESKGRPRVAEYKKKAQFRPNDKVFVTQEGQRGQEGPFIVAFNPTTESSTLVQLDGVTKVYNGVAVAHTKLTLVT</sequence>
<comment type="caution">
    <text evidence="2">The sequence shown here is derived from an EMBL/GenBank/DDBJ whole genome shotgun (WGS) entry which is preliminary data.</text>
</comment>
<feature type="region of interest" description="Disordered" evidence="1">
    <location>
        <begin position="1"/>
        <end position="29"/>
    </location>
</feature>
<proteinExistence type="predicted"/>
<keyword evidence="3" id="KW-1185">Reference proteome</keyword>
<gene>
    <name evidence="2" type="ORF">ABVK25_005372</name>
</gene>
<dbReference type="Proteomes" id="UP001590951">
    <property type="component" value="Unassembled WGS sequence"/>
</dbReference>
<evidence type="ECO:0000256" key="1">
    <source>
        <dbReference type="SAM" id="MobiDB-lite"/>
    </source>
</evidence>
<name>A0ABR4BB28_9LECA</name>
<reference evidence="2 3" key="1">
    <citation type="submission" date="2024-09" db="EMBL/GenBank/DDBJ databases">
        <title>Rethinking Asexuality: The Enigmatic Case of Functional Sexual Genes in Lepraria (Stereocaulaceae).</title>
        <authorList>
            <person name="Doellman M."/>
            <person name="Sun Y."/>
            <person name="Barcenas-Pena A."/>
            <person name="Lumbsch H.T."/>
            <person name="Grewe F."/>
        </authorList>
    </citation>
    <scope>NUCLEOTIDE SEQUENCE [LARGE SCALE GENOMIC DNA]</scope>
    <source>
        <strain evidence="2 3">Grewe 0041</strain>
    </source>
</reference>
<accession>A0ABR4BB28</accession>
<dbReference type="EMBL" id="JBHFEH010000016">
    <property type="protein sequence ID" value="KAL2054231.1"/>
    <property type="molecule type" value="Genomic_DNA"/>
</dbReference>
<evidence type="ECO:0000313" key="2">
    <source>
        <dbReference type="EMBL" id="KAL2054231.1"/>
    </source>
</evidence>